<comment type="subcellular location">
    <subcellularLocation>
        <location evidence="1">Membrane</location>
    </subcellularLocation>
</comment>
<evidence type="ECO:0000256" key="5">
    <source>
        <dbReference type="SAM" id="Phobius"/>
    </source>
</evidence>
<keyword evidence="5" id="KW-0472">Membrane</keyword>
<keyword evidence="2 4" id="KW-0807">Transducer</keyword>
<evidence type="ECO:0000313" key="7">
    <source>
        <dbReference type="EMBL" id="EAR61624.1"/>
    </source>
</evidence>
<dbReference type="PANTHER" id="PTHR32089">
    <property type="entry name" value="METHYL-ACCEPTING CHEMOTAXIS PROTEIN MCPB"/>
    <property type="match status" value="1"/>
</dbReference>
<keyword evidence="5" id="KW-1133">Transmembrane helix</keyword>
<keyword evidence="5" id="KW-0812">Transmembrane</keyword>
<comment type="similarity">
    <text evidence="3">Belongs to the methyl-accepting chemotaxis (MCP) protein family.</text>
</comment>
<dbReference type="Gene3D" id="1.10.287.950">
    <property type="entry name" value="Methyl-accepting chemotaxis protein"/>
    <property type="match status" value="1"/>
</dbReference>
<dbReference type="SMART" id="SM00283">
    <property type="entry name" value="MA"/>
    <property type="match status" value="1"/>
</dbReference>
<feature type="domain" description="Methyl-accepting transducer" evidence="6">
    <location>
        <begin position="104"/>
        <end position="340"/>
    </location>
</feature>
<dbReference type="InterPro" id="IPR004090">
    <property type="entry name" value="Chemotax_Me-accpt_rcpt"/>
</dbReference>
<dbReference type="PANTHER" id="PTHR32089:SF120">
    <property type="entry name" value="METHYL-ACCEPTING CHEMOTAXIS PROTEIN TLPQ"/>
    <property type="match status" value="1"/>
</dbReference>
<sequence length="548" mass="59384">MNGSFTGFYIKSFIPALLITAIAAGIAFYLGTTGIGLILLIGATILSSLLSISILHSSLLGKISAEAKAIKDSRSENVTLIPSLFGDIFRSPASDDLGQKLSSSANKNAIAAAEVSYSADTLKTKLDNQVQEVSQIAQNSEEMTVTVQQSAQQAEYAAEMAIQAKTTGAEGQQALTDAMGNIRELNSQAAETLVLIEQLNEKSLKIQDVTKVIEEIAEQTNLLALNAAIEAARAGDHGRGFAVVADEVRQLASRTASATGEVESIVDEIRAETKQVVSRIQTLSGDVESGTQAMEQISEQLGGISEQSAAVEEQISTIADGARTNRQNLEVIFNSLQTVRTELEESDAEVNQLAVQASSLMEAAEYSSAVLATSSEDNFHQQFLKIARNAADNVQQSFEQAINSGQITESALFDRNYVPVENTNPQKYDTQYDKFTDRVLPGIQEPTLQDYSKLIYAIAVDNNGFVPTHNDQFAHPLSGDYETDLVKSRSKRLFNDRTGARCGSNTETMLLQTYKRDTGEVMHDLSVPIYVNGRHWGGFRIGYKPEDG</sequence>
<evidence type="ECO:0000256" key="2">
    <source>
        <dbReference type="ARBA" id="ARBA00023224"/>
    </source>
</evidence>
<dbReference type="AlphaFoldDB" id="A0A7U8C861"/>
<dbReference type="Proteomes" id="UP000002171">
    <property type="component" value="Unassembled WGS sequence"/>
</dbReference>
<protein>
    <submittedName>
        <fullName evidence="7">Chemotaxis sensory transducer</fullName>
    </submittedName>
</protein>
<organism evidence="7 8">
    <name type="scientific">Neptuniibacter caesariensis</name>
    <dbReference type="NCBI Taxonomy" id="207954"/>
    <lineage>
        <taxon>Bacteria</taxon>
        <taxon>Pseudomonadati</taxon>
        <taxon>Pseudomonadota</taxon>
        <taxon>Gammaproteobacteria</taxon>
        <taxon>Oceanospirillales</taxon>
        <taxon>Oceanospirillaceae</taxon>
        <taxon>Neptuniibacter</taxon>
    </lineage>
</organism>
<feature type="transmembrane region" description="Helical" evidence="5">
    <location>
        <begin position="37"/>
        <end position="61"/>
    </location>
</feature>
<dbReference type="GO" id="GO:0006935">
    <property type="term" value="P:chemotaxis"/>
    <property type="evidence" value="ECO:0007669"/>
    <property type="project" value="InterPro"/>
</dbReference>
<evidence type="ECO:0000256" key="3">
    <source>
        <dbReference type="ARBA" id="ARBA00029447"/>
    </source>
</evidence>
<gene>
    <name evidence="7" type="ORF">MED92_13256</name>
</gene>
<dbReference type="PROSITE" id="PS50111">
    <property type="entry name" value="CHEMOTAXIS_TRANSDUC_2"/>
    <property type="match status" value="1"/>
</dbReference>
<dbReference type="Pfam" id="PF00015">
    <property type="entry name" value="MCPsignal"/>
    <property type="match status" value="1"/>
</dbReference>
<proteinExistence type="inferred from homology"/>
<dbReference type="GO" id="GO:0004888">
    <property type="term" value="F:transmembrane signaling receptor activity"/>
    <property type="evidence" value="ECO:0007669"/>
    <property type="project" value="InterPro"/>
</dbReference>
<dbReference type="EMBL" id="AAOW01000007">
    <property type="protein sequence ID" value="EAR61624.1"/>
    <property type="molecule type" value="Genomic_DNA"/>
</dbReference>
<dbReference type="PRINTS" id="PR00260">
    <property type="entry name" value="CHEMTRNSDUCR"/>
</dbReference>
<name>A0A7U8C861_NEPCE</name>
<evidence type="ECO:0000256" key="4">
    <source>
        <dbReference type="PROSITE-ProRule" id="PRU00284"/>
    </source>
</evidence>
<comment type="caution">
    <text evidence="7">The sequence shown here is derived from an EMBL/GenBank/DDBJ whole genome shotgun (WGS) entry which is preliminary data.</text>
</comment>
<feature type="transmembrane region" description="Helical" evidence="5">
    <location>
        <begin position="12"/>
        <end position="31"/>
    </location>
</feature>
<dbReference type="InterPro" id="IPR004089">
    <property type="entry name" value="MCPsignal_dom"/>
</dbReference>
<evidence type="ECO:0000259" key="6">
    <source>
        <dbReference type="PROSITE" id="PS50111"/>
    </source>
</evidence>
<dbReference type="GO" id="GO:0007165">
    <property type="term" value="P:signal transduction"/>
    <property type="evidence" value="ECO:0007669"/>
    <property type="project" value="UniProtKB-KW"/>
</dbReference>
<dbReference type="SUPFAM" id="SSF58104">
    <property type="entry name" value="Methyl-accepting chemotaxis protein (MCP) signaling domain"/>
    <property type="match status" value="1"/>
</dbReference>
<reference evidence="7 8" key="1">
    <citation type="submission" date="2006-02" db="EMBL/GenBank/DDBJ databases">
        <authorList>
            <person name="Pinhassi J."/>
            <person name="Pedros-Alio C."/>
            <person name="Ferriera S."/>
            <person name="Johnson J."/>
            <person name="Kravitz S."/>
            <person name="Halpern A."/>
            <person name="Remington K."/>
            <person name="Beeson K."/>
            <person name="Tran B."/>
            <person name="Rogers Y.-H."/>
            <person name="Friedman R."/>
            <person name="Venter J.C."/>
        </authorList>
    </citation>
    <scope>NUCLEOTIDE SEQUENCE [LARGE SCALE GENOMIC DNA]</scope>
    <source>
        <strain evidence="7 8">MED92</strain>
    </source>
</reference>
<dbReference type="OrthoDB" id="2489132at2"/>
<evidence type="ECO:0000313" key="8">
    <source>
        <dbReference type="Proteomes" id="UP000002171"/>
    </source>
</evidence>
<accession>A0A7U8C861</accession>
<dbReference type="GO" id="GO:0016020">
    <property type="term" value="C:membrane"/>
    <property type="evidence" value="ECO:0007669"/>
    <property type="project" value="UniProtKB-SubCell"/>
</dbReference>
<dbReference type="RefSeq" id="WP_007020229.1">
    <property type="nucleotide sequence ID" value="NZ_CH724125.1"/>
</dbReference>
<evidence type="ECO:0000256" key="1">
    <source>
        <dbReference type="ARBA" id="ARBA00004370"/>
    </source>
</evidence>
<keyword evidence="8" id="KW-1185">Reference proteome</keyword>